<evidence type="ECO:0008006" key="4">
    <source>
        <dbReference type="Google" id="ProtNLM"/>
    </source>
</evidence>
<dbReference type="InParanoid" id="A0A1Y2EIA3"/>
<dbReference type="EMBL" id="MCFJ01000001">
    <property type="protein sequence ID" value="ORY71293.1"/>
    <property type="molecule type" value="Genomic_DNA"/>
</dbReference>
<reference evidence="2 3" key="1">
    <citation type="submission" date="2016-07" db="EMBL/GenBank/DDBJ databases">
        <title>Pervasive Adenine N6-methylation of Active Genes in Fungi.</title>
        <authorList>
            <consortium name="DOE Joint Genome Institute"/>
            <person name="Mondo S.J."/>
            <person name="Dannebaum R.O."/>
            <person name="Kuo R.C."/>
            <person name="Labutti K."/>
            <person name="Haridas S."/>
            <person name="Kuo A."/>
            <person name="Salamov A."/>
            <person name="Ahrendt S.R."/>
            <person name="Lipzen A."/>
            <person name="Sullivan W."/>
            <person name="Andreopoulos W.B."/>
            <person name="Clum A."/>
            <person name="Lindquist E."/>
            <person name="Daum C."/>
            <person name="Ramamoorthy G.K."/>
            <person name="Gryganskyi A."/>
            <person name="Culley D."/>
            <person name="Magnuson J.K."/>
            <person name="James T.Y."/>
            <person name="O'Malley M.A."/>
            <person name="Stajich J.E."/>
            <person name="Spatafora J.W."/>
            <person name="Visel A."/>
            <person name="Grigoriev I.V."/>
        </authorList>
    </citation>
    <scope>NUCLEOTIDE SEQUENCE [LARGE SCALE GENOMIC DNA]</scope>
    <source>
        <strain evidence="2 3">CBS 129021</strain>
    </source>
</reference>
<comment type="caution">
    <text evidence="2">The sequence shown here is derived from an EMBL/GenBank/DDBJ whole genome shotgun (WGS) entry which is preliminary data.</text>
</comment>
<feature type="signal peptide" evidence="1">
    <location>
        <begin position="1"/>
        <end position="22"/>
    </location>
</feature>
<name>A0A1Y2EIA3_9PEZI</name>
<keyword evidence="1" id="KW-0732">Signal</keyword>
<gene>
    <name evidence="2" type="ORF">BCR38DRAFT_416396</name>
</gene>
<sequence>MLRVKRVTMLCWLALRLRTTTSSCPTLTSMKMTLWSSPWIHQATTATRIILSTGIACRRASLLACAAPTTPKSTGFRTPNQLYSVEFPLPDRFCFSVLVICNNHQRGGIENGLIEKRSRPPLSPLTQGWMSV</sequence>
<dbReference type="Proteomes" id="UP000193689">
    <property type="component" value="Unassembled WGS sequence"/>
</dbReference>
<evidence type="ECO:0000256" key="1">
    <source>
        <dbReference type="SAM" id="SignalP"/>
    </source>
</evidence>
<proteinExistence type="predicted"/>
<accession>A0A1Y2EIA3</accession>
<dbReference type="RefSeq" id="XP_040720885.1">
    <property type="nucleotide sequence ID" value="XM_040859097.1"/>
</dbReference>
<dbReference type="GeneID" id="63775309"/>
<organism evidence="2 3">
    <name type="scientific">Pseudomassariella vexata</name>
    <dbReference type="NCBI Taxonomy" id="1141098"/>
    <lineage>
        <taxon>Eukaryota</taxon>
        <taxon>Fungi</taxon>
        <taxon>Dikarya</taxon>
        <taxon>Ascomycota</taxon>
        <taxon>Pezizomycotina</taxon>
        <taxon>Sordariomycetes</taxon>
        <taxon>Xylariomycetidae</taxon>
        <taxon>Amphisphaeriales</taxon>
        <taxon>Pseudomassariaceae</taxon>
        <taxon>Pseudomassariella</taxon>
    </lineage>
</organism>
<evidence type="ECO:0000313" key="2">
    <source>
        <dbReference type="EMBL" id="ORY71293.1"/>
    </source>
</evidence>
<protein>
    <recommendedName>
        <fullName evidence="4">Secreted protein</fullName>
    </recommendedName>
</protein>
<dbReference type="AlphaFoldDB" id="A0A1Y2EIA3"/>
<evidence type="ECO:0000313" key="3">
    <source>
        <dbReference type="Proteomes" id="UP000193689"/>
    </source>
</evidence>
<feature type="chain" id="PRO_5012214904" description="Secreted protein" evidence="1">
    <location>
        <begin position="23"/>
        <end position="132"/>
    </location>
</feature>
<keyword evidence="3" id="KW-1185">Reference proteome</keyword>